<evidence type="ECO:0000256" key="3">
    <source>
        <dbReference type="ARBA" id="ARBA00023016"/>
    </source>
</evidence>
<comment type="caution">
    <text evidence="7">The sequence shown here is derived from an EMBL/GenBank/DDBJ whole genome shotgun (WGS) entry which is preliminary data.</text>
</comment>
<evidence type="ECO:0000313" key="8">
    <source>
        <dbReference type="Proteomes" id="UP000051291"/>
    </source>
</evidence>
<reference evidence="7 8" key="1">
    <citation type="journal article" date="2015" name="Genome Announc.">
        <title>Expanding the biotechnology potential of lactobacilli through comparative genomics of 213 strains and associated genera.</title>
        <authorList>
            <person name="Sun Z."/>
            <person name="Harris H.M."/>
            <person name="McCann A."/>
            <person name="Guo C."/>
            <person name="Argimon S."/>
            <person name="Zhang W."/>
            <person name="Yang X."/>
            <person name="Jeffery I.B."/>
            <person name="Cooney J.C."/>
            <person name="Kagawa T.F."/>
            <person name="Liu W."/>
            <person name="Song Y."/>
            <person name="Salvetti E."/>
            <person name="Wrobel A."/>
            <person name="Rasinkangas P."/>
            <person name="Parkhill J."/>
            <person name="Rea M.C."/>
            <person name="O'Sullivan O."/>
            <person name="Ritari J."/>
            <person name="Douillard F.P."/>
            <person name="Paul Ross R."/>
            <person name="Yang R."/>
            <person name="Briner A.E."/>
            <person name="Felis G.E."/>
            <person name="de Vos W.M."/>
            <person name="Barrangou R."/>
            <person name="Klaenhammer T.R."/>
            <person name="Caufield P.W."/>
            <person name="Cui Y."/>
            <person name="Zhang H."/>
            <person name="O'Toole P.W."/>
        </authorList>
    </citation>
    <scope>NUCLEOTIDE SEQUENCE [LARGE SCALE GENOMIC DNA]</scope>
    <source>
        <strain evidence="7 8">DSM 20653</strain>
    </source>
</reference>
<dbReference type="PIRSF" id="PIRSF005485">
    <property type="entry name" value="HrcA"/>
    <property type="match status" value="1"/>
</dbReference>
<dbReference type="AlphaFoldDB" id="A0A0R1ZBW2"/>
<sequence length="342" mass="38434">MLTDRQLSILKAIIQNYTDVGQPIGSKKLQEQLPIHVSSATIRNEMAALERQGFIMKQHSSSGRIPSLEGYRYYVDNLLEPDKLDCNVVSRIRKSLNNEFAKVDDIVALSAQLLSQMTNYVAISLKPCSNDVVVEGFRLVPLGNQQVMVLLVTSDGSVENQIFSIPENIHGDQLEAVIRLINEEVVGLPLSEVSEHLIKAIPQVSSYLRDSNDFIETFGNILDKAVREHMYVSGKHNVLDFVQDDDLEKVKSLYSLIDRPTDLRKLVKSNGEDVAVKINDDHDSALNYSLVSATYDDGNHGHGLIAILGPTNMHYSQVIGMLDTFRDELSKRLINYYRNFNE</sequence>
<dbReference type="SUPFAM" id="SSF46785">
    <property type="entry name" value="Winged helix' DNA-binding domain"/>
    <property type="match status" value="1"/>
</dbReference>
<keyword evidence="4 5" id="KW-0804">Transcription</keyword>
<keyword evidence="2 5" id="KW-0805">Transcription regulation</keyword>
<dbReference type="RefSeq" id="WP_057906649.1">
    <property type="nucleotide sequence ID" value="NZ_AYYZ01000025.1"/>
</dbReference>
<keyword evidence="3 5" id="KW-0346">Stress response</keyword>
<dbReference type="Gene3D" id="3.30.390.60">
    <property type="entry name" value="Heat-inducible transcription repressor hrca homolog, domain 3"/>
    <property type="match status" value="1"/>
</dbReference>
<dbReference type="Gene3D" id="3.30.450.40">
    <property type="match status" value="1"/>
</dbReference>
<dbReference type="PATRIC" id="fig|1423820.4.peg.732"/>
<dbReference type="InterPro" id="IPR021153">
    <property type="entry name" value="HrcA_C"/>
</dbReference>
<dbReference type="PANTHER" id="PTHR34824">
    <property type="entry name" value="HEAT-INDUCIBLE TRANSCRIPTION REPRESSOR HRCA"/>
    <property type="match status" value="1"/>
</dbReference>
<evidence type="ECO:0000313" key="7">
    <source>
        <dbReference type="EMBL" id="KRM52296.1"/>
    </source>
</evidence>
<comment type="similarity">
    <text evidence="5">Belongs to the HrcA family.</text>
</comment>
<dbReference type="HAMAP" id="MF_00081">
    <property type="entry name" value="HrcA"/>
    <property type="match status" value="1"/>
</dbReference>
<dbReference type="InterPro" id="IPR036388">
    <property type="entry name" value="WH-like_DNA-bd_sf"/>
</dbReference>
<dbReference type="Proteomes" id="UP000051291">
    <property type="component" value="Unassembled WGS sequence"/>
</dbReference>
<comment type="function">
    <text evidence="5">Negative regulator of class I heat shock genes (grpE-dnaK-dnaJ and groELS operons). Prevents heat-shock induction of these operons.</text>
</comment>
<dbReference type="Pfam" id="PF01628">
    <property type="entry name" value="HrcA"/>
    <property type="match status" value="1"/>
</dbReference>
<dbReference type="SUPFAM" id="SSF55781">
    <property type="entry name" value="GAF domain-like"/>
    <property type="match status" value="1"/>
</dbReference>
<feature type="domain" description="Heat-inducible transcription repressor HrcA C-terminal" evidence="6">
    <location>
        <begin position="104"/>
        <end position="319"/>
    </location>
</feature>
<dbReference type="STRING" id="1423820.FC64_GL000721"/>
<dbReference type="GO" id="GO:0003677">
    <property type="term" value="F:DNA binding"/>
    <property type="evidence" value="ECO:0007669"/>
    <property type="project" value="InterPro"/>
</dbReference>
<dbReference type="InterPro" id="IPR023120">
    <property type="entry name" value="WHTH_transcript_rep_HrcA_IDD"/>
</dbReference>
<dbReference type="EMBL" id="AYYZ01000025">
    <property type="protein sequence ID" value="KRM52296.1"/>
    <property type="molecule type" value="Genomic_DNA"/>
</dbReference>
<keyword evidence="1 5" id="KW-0678">Repressor</keyword>
<evidence type="ECO:0000256" key="1">
    <source>
        <dbReference type="ARBA" id="ARBA00022491"/>
    </source>
</evidence>
<evidence type="ECO:0000256" key="4">
    <source>
        <dbReference type="ARBA" id="ARBA00023163"/>
    </source>
</evidence>
<dbReference type="InterPro" id="IPR002571">
    <property type="entry name" value="HrcA"/>
</dbReference>
<organism evidence="7 8">
    <name type="scientific">Ligilactobacillus araffinosus DSM 20653</name>
    <dbReference type="NCBI Taxonomy" id="1423820"/>
    <lineage>
        <taxon>Bacteria</taxon>
        <taxon>Bacillati</taxon>
        <taxon>Bacillota</taxon>
        <taxon>Bacilli</taxon>
        <taxon>Lactobacillales</taxon>
        <taxon>Lactobacillaceae</taxon>
        <taxon>Ligilactobacillus</taxon>
    </lineage>
</organism>
<protein>
    <recommendedName>
        <fullName evidence="5">Heat-inducible transcription repressor HrcA</fullName>
    </recommendedName>
</protein>
<evidence type="ECO:0000259" key="6">
    <source>
        <dbReference type="Pfam" id="PF01628"/>
    </source>
</evidence>
<dbReference type="PANTHER" id="PTHR34824:SF1">
    <property type="entry name" value="HEAT-INDUCIBLE TRANSCRIPTION REPRESSOR HRCA"/>
    <property type="match status" value="1"/>
</dbReference>
<evidence type="ECO:0000256" key="5">
    <source>
        <dbReference type="HAMAP-Rule" id="MF_00081"/>
    </source>
</evidence>
<dbReference type="InterPro" id="IPR029016">
    <property type="entry name" value="GAF-like_dom_sf"/>
</dbReference>
<proteinExistence type="inferred from homology"/>
<evidence type="ECO:0000256" key="2">
    <source>
        <dbReference type="ARBA" id="ARBA00023015"/>
    </source>
</evidence>
<dbReference type="GO" id="GO:0045892">
    <property type="term" value="P:negative regulation of DNA-templated transcription"/>
    <property type="evidence" value="ECO:0007669"/>
    <property type="project" value="UniProtKB-UniRule"/>
</dbReference>
<dbReference type="Gene3D" id="1.10.10.10">
    <property type="entry name" value="Winged helix-like DNA-binding domain superfamily/Winged helix DNA-binding domain"/>
    <property type="match status" value="1"/>
</dbReference>
<keyword evidence="8" id="KW-1185">Reference proteome</keyword>
<dbReference type="NCBIfam" id="TIGR00331">
    <property type="entry name" value="hrcA"/>
    <property type="match status" value="1"/>
</dbReference>
<accession>A0A0R1ZBW2</accession>
<dbReference type="InterPro" id="IPR036390">
    <property type="entry name" value="WH_DNA-bd_sf"/>
</dbReference>
<gene>
    <name evidence="5" type="primary">hrcA</name>
    <name evidence="7" type="ORF">FC64_GL000721</name>
</gene>
<name>A0A0R1ZBW2_9LACO</name>